<dbReference type="EnsemblPlants" id="AVESA.00010b.r2.4DG0750130.1">
    <property type="protein sequence ID" value="AVESA.00010b.r2.4DG0750130.1.CDS"/>
    <property type="gene ID" value="AVESA.00010b.r2.4DG0750130"/>
</dbReference>
<keyword evidence="2" id="KW-1185">Reference proteome</keyword>
<sequence>MSRTDTRIAFLGSDIRVRGPPKPELCWYSSVPPTPVPRRSSAAAAPAASGHSNALHDSALLRVFLIPPAPALTRTKSTRIDQNKDEVVVVVAGRRREMGKGPGTVRARRDALAASLTCPLCHDLFREASSFVECLHTFCQECIMKKIDNEDIDSCPVCQIDLGIAPEEKLRPDHNLQSIRNKVFPLKTEVDASKIPTSTSPAKKKERSLSSLVVETPKIATQTSLTGQRTKAARRTTTSQMSSLISNGTMKLLNNSEGRDQKTEKTSAPESTKMTTSAKLMQINADIVASKQSSPEDGGNRETIDNEELQKTLHSLVQASGKRSLRLSLKRRYAAAKEDKTKGTNGELSMRKDVAADNVAITGVRASKHLDKLNLLDKNNGNSSESVSSNGKRTTEDSLRKNAEADLQGKPLNSLVEATRKISLGSTPKSHGTAANKDKIKRKNGKLSIRKDGTVYKLPIAGLKLSAHSNKTTTEGNLRNSPEADPRQEVVGSTSTGSLHGGITIPVWFSLVAAPNQVEAKRLPQMPKVVIRIKNGSMQISSVLSYITEKLKLASDDKLEVLCNEWPICPSTTMHRLLQQWLSRKPKQEVRAAVGSPANEFVMELGYRRRPADVSICCMMKTSSASTSLPCYCSTKAAA</sequence>
<reference evidence="1" key="1">
    <citation type="submission" date="2021-05" db="EMBL/GenBank/DDBJ databases">
        <authorList>
            <person name="Scholz U."/>
            <person name="Mascher M."/>
            <person name="Fiebig A."/>
        </authorList>
    </citation>
    <scope>NUCLEOTIDE SEQUENCE [LARGE SCALE GENOMIC DNA]</scope>
</reference>
<reference evidence="1" key="2">
    <citation type="submission" date="2025-09" db="UniProtKB">
        <authorList>
            <consortium name="EnsemblPlants"/>
        </authorList>
    </citation>
    <scope>IDENTIFICATION</scope>
</reference>
<evidence type="ECO:0000313" key="1">
    <source>
        <dbReference type="EnsemblPlants" id="AVESA.00010b.r2.4DG0750130.1.CDS"/>
    </source>
</evidence>
<dbReference type="Proteomes" id="UP001732700">
    <property type="component" value="Chromosome 4D"/>
</dbReference>
<evidence type="ECO:0000313" key="2">
    <source>
        <dbReference type="Proteomes" id="UP001732700"/>
    </source>
</evidence>
<protein>
    <submittedName>
        <fullName evidence="1">Uncharacterized protein</fullName>
    </submittedName>
</protein>
<organism evidence="1 2">
    <name type="scientific">Avena sativa</name>
    <name type="common">Oat</name>
    <dbReference type="NCBI Taxonomy" id="4498"/>
    <lineage>
        <taxon>Eukaryota</taxon>
        <taxon>Viridiplantae</taxon>
        <taxon>Streptophyta</taxon>
        <taxon>Embryophyta</taxon>
        <taxon>Tracheophyta</taxon>
        <taxon>Spermatophyta</taxon>
        <taxon>Magnoliopsida</taxon>
        <taxon>Liliopsida</taxon>
        <taxon>Poales</taxon>
        <taxon>Poaceae</taxon>
        <taxon>BOP clade</taxon>
        <taxon>Pooideae</taxon>
        <taxon>Poodae</taxon>
        <taxon>Poeae</taxon>
        <taxon>Poeae Chloroplast Group 1 (Aveneae type)</taxon>
        <taxon>Aveninae</taxon>
        <taxon>Avena</taxon>
    </lineage>
</organism>
<proteinExistence type="predicted"/>
<name>A0ACD5X465_AVESA</name>
<accession>A0ACD5X465</accession>